<dbReference type="PANTHER" id="PTHR39244:SF5">
    <property type="entry name" value="NATTERIN-3-LIKE"/>
    <property type="match status" value="1"/>
</dbReference>
<dbReference type="EMBL" id="JBBNAE010000007">
    <property type="protein sequence ID" value="KAK9109361.1"/>
    <property type="molecule type" value="Genomic_DNA"/>
</dbReference>
<reference evidence="2 3" key="1">
    <citation type="submission" date="2024-01" db="EMBL/GenBank/DDBJ databases">
        <title>Genome assemblies of Stephania.</title>
        <authorList>
            <person name="Yang L."/>
        </authorList>
    </citation>
    <scope>NUCLEOTIDE SEQUENCE [LARGE SCALE GENOMIC DNA]</scope>
    <source>
        <strain evidence="2">QJT</strain>
        <tissue evidence="2">Leaf</tissue>
    </source>
</reference>
<dbReference type="Gene3D" id="2.80.10.50">
    <property type="match status" value="2"/>
</dbReference>
<feature type="domain" description="Agglutinin" evidence="1">
    <location>
        <begin position="96"/>
        <end position="231"/>
    </location>
</feature>
<dbReference type="InterPro" id="IPR008998">
    <property type="entry name" value="Agglutinin"/>
</dbReference>
<dbReference type="AlphaFoldDB" id="A0AAP0NLZ1"/>
<protein>
    <recommendedName>
        <fullName evidence="1">Agglutinin domain-containing protein</fullName>
    </recommendedName>
</protein>
<dbReference type="SUPFAM" id="SSF50382">
    <property type="entry name" value="Agglutinin"/>
    <property type="match status" value="2"/>
</dbReference>
<dbReference type="CDD" id="cd00257">
    <property type="entry name" value="beta-trefoil_FSCN-like"/>
    <property type="match status" value="1"/>
</dbReference>
<dbReference type="Gene3D" id="2.170.15.10">
    <property type="entry name" value="Proaerolysin, chain A, domain 3"/>
    <property type="match status" value="1"/>
</dbReference>
<name>A0AAP0NLZ1_9MAGN</name>
<proteinExistence type="predicted"/>
<dbReference type="InterPro" id="IPR036242">
    <property type="entry name" value="Agglutinin_dom_sf"/>
</dbReference>
<dbReference type="InterPro" id="IPR053237">
    <property type="entry name" value="Natterin_C"/>
</dbReference>
<evidence type="ECO:0000313" key="2">
    <source>
        <dbReference type="EMBL" id="KAK9109361.1"/>
    </source>
</evidence>
<dbReference type="SMART" id="SM00791">
    <property type="entry name" value="Agglutinin"/>
    <property type="match status" value="1"/>
</dbReference>
<sequence>MENPISTKSPDDYLIAAATETIEEDTTKWSCTLFEPINVVQDGEGNYDLSLRHAHDAQHQYRVVIQPWSHNVFLHLKRGVRFNPTKFKVLEWNKFVIFPKYVAFKGDNDCYLSAKTIEEKPYLQFASKGVADPTVGQEVFLNRDGTIRIKSNHFGKFWRCSVNWIWCDASDAQSHHKDCLFQPVKLDGNVVALRNLGNNNYCQRLTTEGKTDCLNTAVRNIYNEARLEIGELVFSRKIHNLEFRVDKAKVDIEQVILAMSNKVENVPEGRDAKSEVKMTYEVQKSSTWKASASLSLGVTTTFETSIPLVTSGKIEISTQLTKSYEWGKTKASSVKVEASTEVIVPPKSKRRVIVVATKGLCNLPFSYYQTDLLTNGRYVNVQKHDGMYTGVNYYDISSIIVNDEGLDASGANYYDIVTKKISVGDNGDD</sequence>
<keyword evidence="3" id="KW-1185">Reference proteome</keyword>
<comment type="caution">
    <text evidence="2">The sequence shown here is derived from an EMBL/GenBank/DDBJ whole genome shotgun (WGS) entry which is preliminary data.</text>
</comment>
<evidence type="ECO:0000313" key="3">
    <source>
        <dbReference type="Proteomes" id="UP001417504"/>
    </source>
</evidence>
<dbReference type="SUPFAM" id="SSF56973">
    <property type="entry name" value="Aerolisin/ETX pore-forming domain"/>
    <property type="match status" value="1"/>
</dbReference>
<dbReference type="Pfam" id="PF07468">
    <property type="entry name" value="Agglutinin"/>
    <property type="match status" value="1"/>
</dbReference>
<dbReference type="PANTHER" id="PTHR39244">
    <property type="entry name" value="NATTERIN-4"/>
    <property type="match status" value="1"/>
</dbReference>
<dbReference type="Proteomes" id="UP001417504">
    <property type="component" value="Unassembled WGS sequence"/>
</dbReference>
<gene>
    <name evidence="2" type="ORF">Sjap_017421</name>
</gene>
<dbReference type="CDD" id="cd20216">
    <property type="entry name" value="PFM_HFR-2-like"/>
    <property type="match status" value="1"/>
</dbReference>
<organism evidence="2 3">
    <name type="scientific">Stephania japonica</name>
    <dbReference type="NCBI Taxonomy" id="461633"/>
    <lineage>
        <taxon>Eukaryota</taxon>
        <taxon>Viridiplantae</taxon>
        <taxon>Streptophyta</taxon>
        <taxon>Embryophyta</taxon>
        <taxon>Tracheophyta</taxon>
        <taxon>Spermatophyta</taxon>
        <taxon>Magnoliopsida</taxon>
        <taxon>Ranunculales</taxon>
        <taxon>Menispermaceae</taxon>
        <taxon>Menispermoideae</taxon>
        <taxon>Cissampelideae</taxon>
        <taxon>Stephania</taxon>
    </lineage>
</organism>
<evidence type="ECO:0000259" key="1">
    <source>
        <dbReference type="SMART" id="SM00791"/>
    </source>
</evidence>
<accession>A0AAP0NLZ1</accession>